<dbReference type="EMBL" id="CAJHJG010002172">
    <property type="protein sequence ID" value="CAD6918359.1"/>
    <property type="molecule type" value="Genomic_DNA"/>
</dbReference>
<name>A0ABN7IQF5_9BASI</name>
<feature type="region of interest" description="Disordered" evidence="1">
    <location>
        <begin position="563"/>
        <end position="591"/>
    </location>
</feature>
<gene>
    <name evidence="2" type="ORF">JKIAZH3_G7504</name>
</gene>
<feature type="compositionally biased region" description="Polar residues" evidence="1">
    <location>
        <begin position="577"/>
        <end position="588"/>
    </location>
</feature>
<feature type="compositionally biased region" description="Acidic residues" evidence="1">
    <location>
        <begin position="886"/>
        <end position="895"/>
    </location>
</feature>
<sequence length="989" mass="104312">MIADSRAAGQRDNALPSLAHIPHIIAASASASASSSAATATTAGSAYKLASSSSSSSSASASQQRAAVKRVRNIAVIANHHTNTVHIINTAAAPAATTDALSIPAPAEPATTTHIPPTQSFSLDPAAGERLASAAPLTTLTNTNTRTTYIPISHPKHTLRAYTELPSTSSSSSSHQPPVQSQTILPSNIFHSDPIDSLHILNTAELAVSHAFSSRITLFQRPNTDLPTAPAIQHLRTWAPPTTNTDERRTITHHFTLFDSTPALHLLRHSDPSLINHERVSALVFRISSPALPEQKHINGNGNAVKKGAPARGRKSALQLMDDLNALPVEPPTLDPNGALKLSTILIQSTDKDAAADDRVHFFQDVVIPGLEGSTSTERSSVLGASDVLACTLHPDGNLAILTRAGTLRLYQLTLSSDATPLLSLNRTIHLNHFRFPTPSSLSKPATVLTLDSTHLLLIGLVALGGGGADGSSNKKLKPRVQAALVDIALEAVVAEADVSALLPPHFSLPGLVSAQAAIAMDEDKDGDGDDSSPVGIQDPGLSISAIRSAGSQVVVVLNTVPLPTTSSTSAGRRTSKGASTSQHSTSIVLPYTLPPHSSVRHVLGRAELTARWIRRVEGGGDAATDGQKEKGEKKRRGGKHPKENGHAQSHAHAHASDVNGFPITSPPTPAPAPVATLAQLRASSDWEGVLRALRTRPDLSEDELVQSLFALLPRGGASLGSYLRAFLPLPLSRPLVRVALKRHFRLSGKDGDGDGDGDEVVGGVVVLAEVLCGWVEEWGRVPLHRSGWVEEKGSGGKETKLPLPRLDEIILLLTDLLDTFFPTLLSSSLSSPQAQTTLDKMHTALAAHSAHLSSLSLLLGPLRAFAVLEADRVRAGVRGDGVVLESEDEDEDGEGGVHPALRDRSRSRSAKMRSKAKAKGKGKDKAGMKAQEAAGLLVQVQVQVQARSMTGGGDVYVPVQDGAGRMKRRMMQEASLLVGEYAVEVLEF</sequence>
<reference evidence="2" key="1">
    <citation type="submission" date="2020-10" db="EMBL/GenBank/DDBJ databases">
        <authorList>
            <person name="Sedaghatjoo S."/>
        </authorList>
    </citation>
    <scope>NUCLEOTIDE SEQUENCE</scope>
    <source>
        <strain evidence="2">AZH3</strain>
    </source>
</reference>
<feature type="compositionally biased region" description="Basic residues" evidence="1">
    <location>
        <begin position="908"/>
        <end position="921"/>
    </location>
</feature>
<evidence type="ECO:0000256" key="1">
    <source>
        <dbReference type="SAM" id="MobiDB-lite"/>
    </source>
</evidence>
<feature type="region of interest" description="Disordered" evidence="1">
    <location>
        <begin position="885"/>
        <end position="927"/>
    </location>
</feature>
<keyword evidence="3" id="KW-1185">Reference proteome</keyword>
<protein>
    <submittedName>
        <fullName evidence="2">Uncharacterized protein</fullName>
    </submittedName>
</protein>
<organism evidence="2 3">
    <name type="scientific">Tilletia caries</name>
    <name type="common">wheat bunt fungus</name>
    <dbReference type="NCBI Taxonomy" id="13290"/>
    <lineage>
        <taxon>Eukaryota</taxon>
        <taxon>Fungi</taxon>
        <taxon>Dikarya</taxon>
        <taxon>Basidiomycota</taxon>
        <taxon>Ustilaginomycotina</taxon>
        <taxon>Exobasidiomycetes</taxon>
        <taxon>Tilletiales</taxon>
        <taxon>Tilletiaceae</taxon>
        <taxon>Tilletia</taxon>
    </lineage>
</organism>
<evidence type="ECO:0000313" key="2">
    <source>
        <dbReference type="EMBL" id="CAD6918359.1"/>
    </source>
</evidence>
<feature type="compositionally biased region" description="Low complexity" evidence="1">
    <location>
        <begin position="563"/>
        <end position="573"/>
    </location>
</feature>
<feature type="region of interest" description="Disordered" evidence="1">
    <location>
        <begin position="620"/>
        <end position="673"/>
    </location>
</feature>
<proteinExistence type="predicted"/>
<evidence type="ECO:0000313" key="3">
    <source>
        <dbReference type="Proteomes" id="UP000836402"/>
    </source>
</evidence>
<accession>A0ABN7IQF5</accession>
<comment type="caution">
    <text evidence="2">The sequence shown here is derived from an EMBL/GenBank/DDBJ whole genome shotgun (WGS) entry which is preliminary data.</text>
</comment>
<dbReference type="Proteomes" id="UP000836402">
    <property type="component" value="Unassembled WGS sequence"/>
</dbReference>